<evidence type="ECO:0000256" key="1">
    <source>
        <dbReference type="ARBA" id="ARBA00017693"/>
    </source>
</evidence>
<dbReference type="InterPro" id="IPR036767">
    <property type="entry name" value="ApaG_sf"/>
</dbReference>
<keyword evidence="5" id="KW-1185">Reference proteome</keyword>
<dbReference type="PANTHER" id="PTHR14289:SF16">
    <property type="entry name" value="POLYMERASE DELTA-INTERACTING PROTEIN 2"/>
    <property type="match status" value="1"/>
</dbReference>
<dbReference type="Proteomes" id="UP001205843">
    <property type="component" value="Unassembled WGS sequence"/>
</dbReference>
<dbReference type="PROSITE" id="PS51087">
    <property type="entry name" value="APAG"/>
    <property type="match status" value="1"/>
</dbReference>
<evidence type="ECO:0000313" key="4">
    <source>
        <dbReference type="EMBL" id="MCP1672984.1"/>
    </source>
</evidence>
<dbReference type="EMBL" id="JALJXV010000001">
    <property type="protein sequence ID" value="MCP1672984.1"/>
    <property type="molecule type" value="Genomic_DNA"/>
</dbReference>
<dbReference type="Gene3D" id="2.60.40.1470">
    <property type="entry name" value="ApaG domain"/>
    <property type="match status" value="1"/>
</dbReference>
<dbReference type="InterPro" id="IPR007474">
    <property type="entry name" value="ApaG_domain"/>
</dbReference>
<reference evidence="4" key="1">
    <citation type="submission" date="2022-03" db="EMBL/GenBank/DDBJ databases">
        <title>Genomic Encyclopedia of Type Strains, Phase III (KMG-III): the genomes of soil and plant-associated and newly described type strains.</title>
        <authorList>
            <person name="Whitman W."/>
        </authorList>
    </citation>
    <scope>NUCLEOTIDE SEQUENCE</scope>
    <source>
        <strain evidence="4">ANL 6-2</strain>
    </source>
</reference>
<dbReference type="PANTHER" id="PTHR14289">
    <property type="entry name" value="F-BOX ONLY PROTEIN 3"/>
    <property type="match status" value="1"/>
</dbReference>
<proteinExistence type="inferred from homology"/>
<dbReference type="Pfam" id="PF04379">
    <property type="entry name" value="DUF525"/>
    <property type="match status" value="1"/>
</dbReference>
<dbReference type="RefSeq" id="WP_253472589.1">
    <property type="nucleotide sequence ID" value="NZ_JALJXV010000001.1"/>
</dbReference>
<dbReference type="HAMAP" id="MF_00791">
    <property type="entry name" value="ApaG"/>
    <property type="match status" value="1"/>
</dbReference>
<evidence type="ECO:0000256" key="2">
    <source>
        <dbReference type="HAMAP-Rule" id="MF_00791"/>
    </source>
</evidence>
<protein>
    <recommendedName>
        <fullName evidence="1 2">Protein ApaG</fullName>
    </recommendedName>
</protein>
<dbReference type="NCBIfam" id="NF003967">
    <property type="entry name" value="PRK05461.1"/>
    <property type="match status" value="1"/>
</dbReference>
<dbReference type="GO" id="GO:0070987">
    <property type="term" value="P:error-free translesion synthesis"/>
    <property type="evidence" value="ECO:0007669"/>
    <property type="project" value="TreeGrafter"/>
</dbReference>
<evidence type="ECO:0000259" key="3">
    <source>
        <dbReference type="PROSITE" id="PS51087"/>
    </source>
</evidence>
<organism evidence="4 5">
    <name type="scientific">Natronocella acetinitrilica</name>
    <dbReference type="NCBI Taxonomy" id="414046"/>
    <lineage>
        <taxon>Bacteria</taxon>
        <taxon>Pseudomonadati</taxon>
        <taxon>Pseudomonadota</taxon>
        <taxon>Gammaproteobacteria</taxon>
        <taxon>Chromatiales</taxon>
        <taxon>Ectothiorhodospiraceae</taxon>
        <taxon>Natronocella</taxon>
    </lineage>
</organism>
<dbReference type="SUPFAM" id="SSF110069">
    <property type="entry name" value="ApaG-like"/>
    <property type="match status" value="1"/>
</dbReference>
<dbReference type="AlphaFoldDB" id="A0AAE3G0C4"/>
<feature type="domain" description="ApaG" evidence="3">
    <location>
        <begin position="3"/>
        <end position="127"/>
    </location>
</feature>
<comment type="caution">
    <text evidence="4">The sequence shown here is derived from an EMBL/GenBank/DDBJ whole genome shotgun (WGS) entry which is preliminary data.</text>
</comment>
<dbReference type="InterPro" id="IPR023065">
    <property type="entry name" value="Uncharacterised_ApaG"/>
</dbReference>
<gene>
    <name evidence="2" type="primary">apaG</name>
    <name evidence="4" type="ORF">J2T57_000076</name>
</gene>
<evidence type="ECO:0000313" key="5">
    <source>
        <dbReference type="Proteomes" id="UP001205843"/>
    </source>
</evidence>
<name>A0AAE3G0C4_9GAMM</name>
<sequence length="127" mass="14020">MTDSSRYSIRVEVEPAYLDQESAPQEDRYVFSYTVTIQNLGEMAAKLVRRHWIITDANGERREVSGEGVVGEQPLLGPGDQFRYTSGAMLNTPVGSMEGSYELIADDGTTFTAAIPAFTLAMPRTLH</sequence>
<accession>A0AAE3G0C4</accession>